<name>A0ACC1IRE1_9FUNG</name>
<comment type="caution">
    <text evidence="1">The sequence shown here is derived from an EMBL/GenBank/DDBJ whole genome shotgun (WGS) entry which is preliminary data.</text>
</comment>
<protein>
    <submittedName>
        <fullName evidence="1">Uncharacterized protein</fullName>
    </submittedName>
</protein>
<keyword evidence="2" id="KW-1185">Reference proteome</keyword>
<dbReference type="EMBL" id="JANBPG010000151">
    <property type="protein sequence ID" value="KAJ1899459.1"/>
    <property type="molecule type" value="Genomic_DNA"/>
</dbReference>
<accession>A0ACC1IRE1</accession>
<reference evidence="1" key="1">
    <citation type="submission" date="2022-07" db="EMBL/GenBank/DDBJ databases">
        <title>Phylogenomic reconstructions and comparative analyses of Kickxellomycotina fungi.</title>
        <authorList>
            <person name="Reynolds N.K."/>
            <person name="Stajich J.E."/>
            <person name="Barry K."/>
            <person name="Grigoriev I.V."/>
            <person name="Crous P."/>
            <person name="Smith M.E."/>
        </authorList>
    </citation>
    <scope>NUCLEOTIDE SEQUENCE</scope>
    <source>
        <strain evidence="1">Benny 63K</strain>
    </source>
</reference>
<proteinExistence type="predicted"/>
<sequence length="369" mass="39388">MEGDNENRGAFPQPDAAHTHSNTVEGLTTAETSQLPVRSSNTRAHSTLSRSSPYTVTHSNVRHMTAGDVANIPRTAQYHAVGMPARHPLGVQSESMHSDVSSTESVDSNVVDYSEPVVTAAPLGTRADVNVGDSGTTEMVDEDEDVGEGQALLTPLGLLDGGEESSVRGEDGGSGGHADGTNGSSRANSLSDSRPRGTFDRRGVNGFPERRQITLGGRIAGSHKQLQQQQQPASSPIILGGSGGSLGCPICLGTICEAFMTACGHSFCYHCISRHLLERRTCPTCQQPLEGDQIFPNFTLNKLITHGSPDIKPLTGSKSQQQQQQQRVSSILDQVRSSVETGDGLDSEDIDTLLTLLQQKKQAMRSYKR</sequence>
<evidence type="ECO:0000313" key="2">
    <source>
        <dbReference type="Proteomes" id="UP001150581"/>
    </source>
</evidence>
<evidence type="ECO:0000313" key="1">
    <source>
        <dbReference type="EMBL" id="KAJ1899459.1"/>
    </source>
</evidence>
<organism evidence="1 2">
    <name type="scientific">Kickxella alabastrina</name>
    <dbReference type="NCBI Taxonomy" id="61397"/>
    <lineage>
        <taxon>Eukaryota</taxon>
        <taxon>Fungi</taxon>
        <taxon>Fungi incertae sedis</taxon>
        <taxon>Zoopagomycota</taxon>
        <taxon>Kickxellomycotina</taxon>
        <taxon>Kickxellomycetes</taxon>
        <taxon>Kickxellales</taxon>
        <taxon>Kickxellaceae</taxon>
        <taxon>Kickxella</taxon>
    </lineage>
</organism>
<gene>
    <name evidence="1" type="ORF">LPJ66_002099</name>
</gene>
<dbReference type="Proteomes" id="UP001150581">
    <property type="component" value="Unassembled WGS sequence"/>
</dbReference>
<feature type="non-terminal residue" evidence="1">
    <location>
        <position position="369"/>
    </location>
</feature>